<sequence>MDAAQHRAACEPAVPCDAGMEIQEARRLLGAPHDRRVDTMTKRWMATSVQLGQQRNDARSNSKQETNDNMMRMGRGQLRLCSRRAGSQWRRSVLYCTAGVQYTSTGNVSILRPARRLLSTASDWTASVQQPHLWPALFRAGAVSKAAKRRSDQQLYMSEAPCALHVYVCRVANRPAAPRCEPGPFVMGQPDGVGEGKRR</sequence>
<accession>A0ABR1NIL5</accession>
<organism evidence="1 2">
    <name type="scientific">Phyllosticta paracitricarpa</name>
    <dbReference type="NCBI Taxonomy" id="2016321"/>
    <lineage>
        <taxon>Eukaryota</taxon>
        <taxon>Fungi</taxon>
        <taxon>Dikarya</taxon>
        <taxon>Ascomycota</taxon>
        <taxon>Pezizomycotina</taxon>
        <taxon>Dothideomycetes</taxon>
        <taxon>Dothideomycetes incertae sedis</taxon>
        <taxon>Botryosphaeriales</taxon>
        <taxon>Phyllostictaceae</taxon>
        <taxon>Phyllosticta</taxon>
    </lineage>
</organism>
<name>A0ABR1NIL5_9PEZI</name>
<evidence type="ECO:0000313" key="2">
    <source>
        <dbReference type="Proteomes" id="UP001367316"/>
    </source>
</evidence>
<gene>
    <name evidence="1" type="ORF">JOL62DRAFT_562451</name>
</gene>
<reference evidence="1 2" key="1">
    <citation type="submission" date="2024-04" db="EMBL/GenBank/DDBJ databases">
        <title>Phyllosticta paracitricarpa is synonymous to the EU quarantine fungus P. citricarpa based on phylogenomic analyses.</title>
        <authorList>
            <consortium name="Lawrence Berkeley National Laboratory"/>
            <person name="Van ingen-buijs V.A."/>
            <person name="Van westerhoven A.C."/>
            <person name="Haridas S."/>
            <person name="Skiadas P."/>
            <person name="Martin F."/>
            <person name="Groenewald J.Z."/>
            <person name="Crous P.W."/>
            <person name="Seidl M.F."/>
        </authorList>
    </citation>
    <scope>NUCLEOTIDE SEQUENCE [LARGE SCALE GENOMIC DNA]</scope>
    <source>
        <strain evidence="1 2">CBS 141358</strain>
    </source>
</reference>
<dbReference type="Proteomes" id="UP001367316">
    <property type="component" value="Unassembled WGS sequence"/>
</dbReference>
<dbReference type="EMBL" id="JBBPBF010000002">
    <property type="protein sequence ID" value="KAK7615016.1"/>
    <property type="molecule type" value="Genomic_DNA"/>
</dbReference>
<keyword evidence="2" id="KW-1185">Reference proteome</keyword>
<protein>
    <submittedName>
        <fullName evidence="1">Uncharacterized protein</fullName>
    </submittedName>
</protein>
<comment type="caution">
    <text evidence="1">The sequence shown here is derived from an EMBL/GenBank/DDBJ whole genome shotgun (WGS) entry which is preliminary data.</text>
</comment>
<evidence type="ECO:0000313" key="1">
    <source>
        <dbReference type="EMBL" id="KAK7615016.1"/>
    </source>
</evidence>
<proteinExistence type="predicted"/>